<dbReference type="InterPro" id="IPR003140">
    <property type="entry name" value="PLipase/COase/thioEstase"/>
</dbReference>
<evidence type="ECO:0000313" key="4">
    <source>
        <dbReference type="EMBL" id="SVB07989.1"/>
    </source>
</evidence>
<feature type="domain" description="Phospholipase/carboxylesterase/thioesterase" evidence="3">
    <location>
        <begin position="10"/>
        <end position="177"/>
    </location>
</feature>
<reference evidence="4" key="1">
    <citation type="submission" date="2018-05" db="EMBL/GenBank/DDBJ databases">
        <authorList>
            <person name="Lanie J.A."/>
            <person name="Ng W.-L."/>
            <person name="Kazmierczak K.M."/>
            <person name="Andrzejewski T.M."/>
            <person name="Davidsen T.M."/>
            <person name="Wayne K.J."/>
            <person name="Tettelin H."/>
            <person name="Glass J.I."/>
            <person name="Rusch D."/>
            <person name="Podicherti R."/>
            <person name="Tsui H.-C.T."/>
            <person name="Winkler M.E."/>
        </authorList>
    </citation>
    <scope>NUCLEOTIDE SEQUENCE</scope>
</reference>
<dbReference type="EMBL" id="UINC01027918">
    <property type="protein sequence ID" value="SVB07989.1"/>
    <property type="molecule type" value="Genomic_DNA"/>
</dbReference>
<gene>
    <name evidence="4" type="ORF">METZ01_LOCUS160843</name>
</gene>
<proteinExistence type="inferred from homology"/>
<comment type="similarity">
    <text evidence="1">Belongs to the AB hydrolase superfamily. AB hydrolase 2 family.</text>
</comment>
<dbReference type="PANTHER" id="PTHR10655">
    <property type="entry name" value="LYSOPHOSPHOLIPASE-RELATED"/>
    <property type="match status" value="1"/>
</dbReference>
<evidence type="ECO:0000259" key="3">
    <source>
        <dbReference type="Pfam" id="PF02230"/>
    </source>
</evidence>
<dbReference type="PANTHER" id="PTHR10655:SF17">
    <property type="entry name" value="LYSOPHOSPHOLIPASE-LIKE PROTEIN 1"/>
    <property type="match status" value="1"/>
</dbReference>
<dbReference type="InterPro" id="IPR050565">
    <property type="entry name" value="LYPA1-2/EST-like"/>
</dbReference>
<dbReference type="Gene3D" id="3.40.50.1820">
    <property type="entry name" value="alpha/beta hydrolase"/>
    <property type="match status" value="1"/>
</dbReference>
<evidence type="ECO:0000256" key="1">
    <source>
        <dbReference type="ARBA" id="ARBA00006499"/>
    </source>
</evidence>
<dbReference type="AlphaFoldDB" id="A0A382B2Q5"/>
<organism evidence="4">
    <name type="scientific">marine metagenome</name>
    <dbReference type="NCBI Taxonomy" id="408172"/>
    <lineage>
        <taxon>unclassified sequences</taxon>
        <taxon>metagenomes</taxon>
        <taxon>ecological metagenomes</taxon>
    </lineage>
</organism>
<dbReference type="Pfam" id="PF02230">
    <property type="entry name" value="Abhydrolase_2"/>
    <property type="match status" value="1"/>
</dbReference>
<dbReference type="GO" id="GO:0005737">
    <property type="term" value="C:cytoplasm"/>
    <property type="evidence" value="ECO:0007669"/>
    <property type="project" value="TreeGrafter"/>
</dbReference>
<protein>
    <recommendedName>
        <fullName evidence="3">Phospholipase/carboxylesterase/thioesterase domain-containing protein</fullName>
    </recommendedName>
</protein>
<dbReference type="GO" id="GO:0052689">
    <property type="term" value="F:carboxylic ester hydrolase activity"/>
    <property type="evidence" value="ECO:0007669"/>
    <property type="project" value="TreeGrafter"/>
</dbReference>
<accession>A0A382B2Q5</accession>
<keyword evidence="2" id="KW-0378">Hydrolase</keyword>
<dbReference type="GO" id="GO:0008474">
    <property type="term" value="F:palmitoyl-(protein) hydrolase activity"/>
    <property type="evidence" value="ECO:0007669"/>
    <property type="project" value="TreeGrafter"/>
</dbReference>
<evidence type="ECO:0000256" key="2">
    <source>
        <dbReference type="ARBA" id="ARBA00022801"/>
    </source>
</evidence>
<name>A0A382B2Q5_9ZZZZ</name>
<dbReference type="SUPFAM" id="SSF53474">
    <property type="entry name" value="alpha/beta-Hydrolases"/>
    <property type="match status" value="1"/>
</dbReference>
<dbReference type="InterPro" id="IPR029058">
    <property type="entry name" value="AB_hydrolase_fold"/>
</dbReference>
<sequence length="181" mass="20379">MGDVESMEPITKAIRIPSTRWILLQAPYPLEQKGFSWFSGSKKSGWKFQKSFNILDKIIGREQEKGISVENIFLLGFSQGATLAMIYTASRKFSLGGIISIAGFIRNAGKFRIKATKANHKTPILLIHGTKDQIIPVEESYKTHDLYQSLGFPSELHVFNTEHKIPLGATNLIQNFILNRL</sequence>